<evidence type="ECO:0000256" key="4">
    <source>
        <dbReference type="ARBA" id="ARBA00023157"/>
    </source>
</evidence>
<feature type="domain" description="Auxiliary Activity family 9 catalytic" evidence="7">
    <location>
        <begin position="37"/>
        <end position="183"/>
    </location>
</feature>
<evidence type="ECO:0000259" key="7">
    <source>
        <dbReference type="Pfam" id="PF03443"/>
    </source>
</evidence>
<keyword evidence="5" id="KW-0624">Polysaccharide degradation</keyword>
<dbReference type="Gene3D" id="2.70.50.70">
    <property type="match status" value="1"/>
</dbReference>
<dbReference type="OrthoDB" id="3496539at2759"/>
<dbReference type="GO" id="GO:0030248">
    <property type="term" value="F:cellulose binding"/>
    <property type="evidence" value="ECO:0007669"/>
    <property type="project" value="UniProtKB-UniRule"/>
</dbReference>
<keyword evidence="9" id="KW-1185">Reference proteome</keyword>
<dbReference type="Pfam" id="PF03443">
    <property type="entry name" value="AA9"/>
    <property type="match status" value="1"/>
</dbReference>
<evidence type="ECO:0000313" key="9">
    <source>
        <dbReference type="Proteomes" id="UP000800235"/>
    </source>
</evidence>
<feature type="signal peptide" evidence="6">
    <location>
        <begin position="1"/>
        <end position="16"/>
    </location>
</feature>
<dbReference type="EC" id="1.14.99.56" evidence="5"/>
<protein>
    <recommendedName>
        <fullName evidence="5">AA9 family lytic polysaccharide monooxygenase</fullName>
        <ecNumber evidence="5">1.14.99.56</ecNumber>
    </recommendedName>
    <alternativeName>
        <fullName evidence="5">Endo-beta-1,4-glucanase</fullName>
    </alternativeName>
    <alternativeName>
        <fullName evidence="5">Glycosyl hydrolase 61 family protein</fullName>
    </alternativeName>
</protein>
<evidence type="ECO:0000256" key="3">
    <source>
        <dbReference type="ARBA" id="ARBA00022525"/>
    </source>
</evidence>
<evidence type="ECO:0000256" key="2">
    <source>
        <dbReference type="ARBA" id="ARBA00004613"/>
    </source>
</evidence>
<comment type="catalytic activity">
    <reaction evidence="5">
        <text>[(1-&gt;4)-beta-D-glucosyl]n+m + reduced acceptor + O2 = 4-dehydro-beta-D-glucosyl-[(1-&gt;4)-beta-D-glucosyl]n-1 + [(1-&gt;4)-beta-D-glucosyl]m + acceptor + H2O.</text>
        <dbReference type="EC" id="1.14.99.56"/>
    </reaction>
</comment>
<feature type="chain" id="PRO_5040162319" description="AA9 family lytic polysaccharide monooxygenase" evidence="6">
    <location>
        <begin position="17"/>
        <end position="315"/>
    </location>
</feature>
<proteinExistence type="predicted"/>
<name>A0A9P4NE86_9PEZI</name>
<reference evidence="8" key="1">
    <citation type="journal article" date="2020" name="Stud. Mycol.">
        <title>101 Dothideomycetes genomes: a test case for predicting lifestyles and emergence of pathogens.</title>
        <authorList>
            <person name="Haridas S."/>
            <person name="Albert R."/>
            <person name="Binder M."/>
            <person name="Bloem J."/>
            <person name="Labutti K."/>
            <person name="Salamov A."/>
            <person name="Andreopoulos B."/>
            <person name="Baker S."/>
            <person name="Barry K."/>
            <person name="Bills G."/>
            <person name="Bluhm B."/>
            <person name="Cannon C."/>
            <person name="Castanera R."/>
            <person name="Culley D."/>
            <person name="Daum C."/>
            <person name="Ezra D."/>
            <person name="Gonzalez J."/>
            <person name="Henrissat B."/>
            <person name="Kuo A."/>
            <person name="Liang C."/>
            <person name="Lipzen A."/>
            <person name="Lutzoni F."/>
            <person name="Magnuson J."/>
            <person name="Mondo S."/>
            <person name="Nolan M."/>
            <person name="Ohm R."/>
            <person name="Pangilinan J."/>
            <person name="Park H.-J."/>
            <person name="Ramirez L."/>
            <person name="Alfaro M."/>
            <person name="Sun H."/>
            <person name="Tritt A."/>
            <person name="Yoshinaga Y."/>
            <person name="Zwiers L.-H."/>
            <person name="Turgeon B."/>
            <person name="Goodwin S."/>
            <person name="Spatafora J."/>
            <person name="Crous P."/>
            <person name="Grigoriev I."/>
        </authorList>
    </citation>
    <scope>NUCLEOTIDE SEQUENCE</scope>
    <source>
        <strain evidence="8">CBS 130266</strain>
    </source>
</reference>
<evidence type="ECO:0000256" key="6">
    <source>
        <dbReference type="SAM" id="SignalP"/>
    </source>
</evidence>
<gene>
    <name evidence="8" type="ORF">EJ08DRAFT_703688</name>
</gene>
<keyword evidence="5" id="KW-0136">Cellulose degradation</keyword>
<organism evidence="8 9">
    <name type="scientific">Tothia fuscella</name>
    <dbReference type="NCBI Taxonomy" id="1048955"/>
    <lineage>
        <taxon>Eukaryota</taxon>
        <taxon>Fungi</taxon>
        <taxon>Dikarya</taxon>
        <taxon>Ascomycota</taxon>
        <taxon>Pezizomycotina</taxon>
        <taxon>Dothideomycetes</taxon>
        <taxon>Pleosporomycetidae</taxon>
        <taxon>Venturiales</taxon>
        <taxon>Cylindrosympodiaceae</taxon>
        <taxon>Tothia</taxon>
    </lineage>
</organism>
<dbReference type="PANTHER" id="PTHR33353">
    <property type="entry name" value="PUTATIVE (AFU_ORTHOLOGUE AFUA_1G12560)-RELATED"/>
    <property type="match status" value="1"/>
</dbReference>
<comment type="cofactor">
    <cofactor evidence="1">
        <name>Cu(2+)</name>
        <dbReference type="ChEBI" id="CHEBI:29036"/>
    </cofactor>
</comment>
<evidence type="ECO:0000256" key="5">
    <source>
        <dbReference type="RuleBase" id="RU368122"/>
    </source>
</evidence>
<dbReference type="Proteomes" id="UP000800235">
    <property type="component" value="Unassembled WGS sequence"/>
</dbReference>
<dbReference type="InterPro" id="IPR005103">
    <property type="entry name" value="AA9_LPMO"/>
</dbReference>
<accession>A0A9P4NE86</accession>
<dbReference type="GO" id="GO:0008810">
    <property type="term" value="F:cellulase activity"/>
    <property type="evidence" value="ECO:0007669"/>
    <property type="project" value="UniProtKB-UniRule"/>
</dbReference>
<keyword evidence="5" id="KW-0119">Carbohydrate metabolism</keyword>
<keyword evidence="3 5" id="KW-0964">Secreted</keyword>
<comment type="domain">
    <text evidence="5">Has a modular structure: an endo-beta-1,4-glucanase catalytic module at the N-terminus, a linker rich in serines and threonines, and a C-terminal carbohydrate-binding module (CBM).</text>
</comment>
<dbReference type="EMBL" id="MU007164">
    <property type="protein sequence ID" value="KAF2416275.1"/>
    <property type="molecule type" value="Genomic_DNA"/>
</dbReference>
<evidence type="ECO:0000313" key="8">
    <source>
        <dbReference type="EMBL" id="KAF2416275.1"/>
    </source>
</evidence>
<dbReference type="AlphaFoldDB" id="A0A9P4NE86"/>
<evidence type="ECO:0000256" key="1">
    <source>
        <dbReference type="ARBA" id="ARBA00001973"/>
    </source>
</evidence>
<comment type="subcellular location">
    <subcellularLocation>
        <location evidence="2 5">Secreted</location>
    </subcellularLocation>
</comment>
<comment type="function">
    <text evidence="5">Lytic polysaccharide monooxygenase (LMPO) that depolymerizes crystalline and amorphous polysaccharides via the oxidation of scissile alpha- or beta-(1-4)-glycosidic bonds, yielding C1 and/or C4 oxidation products. Catalysis by LPMOs requires the reduction of the active-site copper from Cu(II) to Cu(I) by a reducing agent and H(2)O(2) or O(2) as a cosubstrate.</text>
</comment>
<keyword evidence="4 5" id="KW-1015">Disulfide bond</keyword>
<dbReference type="GO" id="GO:0005576">
    <property type="term" value="C:extracellular region"/>
    <property type="evidence" value="ECO:0007669"/>
    <property type="project" value="UniProtKB-SubCell"/>
</dbReference>
<sequence>MVQLVALSLFIGLAVGHFGLKAVTVDGTTQVILFRQNNPKAPALKAPVRAGGTVRFNWTEIIKMHFGPTIAYLGELPTPSTKPTDVNFFKIYEKGYDAQKGKWANEIASDNSDSYTVQIPSDIKSGTYVLRTEIIALHGNANPISSSFLAGPQFYTYCFNVDVVNGGTVEPKGVKIPGAYTKEALRTPIYLPGEHDSAAIVAQGNELNSKYIVPGPLLYSGKYDAPTGSPPLAKETGAYPAELQAKYEAMAKKLAVPTQDLVKYVNTQVWQNGKMNDAGSSGFVAVVSKVVGERNKIINTTEFQELKAAIEKNRT</sequence>
<dbReference type="InterPro" id="IPR049892">
    <property type="entry name" value="AA9"/>
</dbReference>
<dbReference type="GO" id="GO:0030245">
    <property type="term" value="P:cellulose catabolic process"/>
    <property type="evidence" value="ECO:0007669"/>
    <property type="project" value="UniProtKB-UniRule"/>
</dbReference>
<keyword evidence="6" id="KW-0732">Signal</keyword>
<dbReference type="PANTHER" id="PTHR33353:SF32">
    <property type="entry name" value="ENDO-BETA-1,4-GLUCANASE D"/>
    <property type="match status" value="1"/>
</dbReference>
<comment type="caution">
    <text evidence="8">The sequence shown here is derived from an EMBL/GenBank/DDBJ whole genome shotgun (WGS) entry which is preliminary data.</text>
</comment>